<evidence type="ECO:0000256" key="4">
    <source>
        <dbReference type="ARBA" id="ARBA00022692"/>
    </source>
</evidence>
<dbReference type="GO" id="GO:0034625">
    <property type="term" value="P:fatty acid elongation, monounsaturated fatty acid"/>
    <property type="evidence" value="ECO:0007669"/>
    <property type="project" value="TreeGrafter"/>
</dbReference>
<dbReference type="InterPro" id="IPR002076">
    <property type="entry name" value="ELO_fam"/>
</dbReference>
<dbReference type="EMBL" id="CVRI01000002">
    <property type="protein sequence ID" value="CRK86866.1"/>
    <property type="molecule type" value="Genomic_DNA"/>
</dbReference>
<evidence type="ECO:0000313" key="12">
    <source>
        <dbReference type="Proteomes" id="UP000183832"/>
    </source>
</evidence>
<reference evidence="11 12" key="1">
    <citation type="submission" date="2015-04" db="EMBL/GenBank/DDBJ databases">
        <authorList>
            <person name="Syromyatnikov M.Y."/>
            <person name="Popov V.N."/>
        </authorList>
    </citation>
    <scope>NUCLEOTIDE SEQUENCE [LARGE SCALE GENOMIC DNA]</scope>
</reference>
<keyword evidence="12" id="KW-1185">Reference proteome</keyword>
<accession>A0A1J1HH34</accession>
<name>A0A1J1HH34_9DIPT</name>
<feature type="transmembrane region" description="Helical" evidence="10">
    <location>
        <begin position="210"/>
        <end position="228"/>
    </location>
</feature>
<dbReference type="PROSITE" id="PS01188">
    <property type="entry name" value="ELO"/>
    <property type="match status" value="1"/>
</dbReference>
<dbReference type="AlphaFoldDB" id="A0A1J1HH34"/>
<proteinExistence type="inferred from homology"/>
<dbReference type="GO" id="GO:0042761">
    <property type="term" value="P:very long-chain fatty acid biosynthetic process"/>
    <property type="evidence" value="ECO:0007669"/>
    <property type="project" value="TreeGrafter"/>
</dbReference>
<dbReference type="OrthoDB" id="434092at2759"/>
<dbReference type="STRING" id="568069.A0A1J1HH34"/>
<feature type="transmembrane region" description="Helical" evidence="10">
    <location>
        <begin position="234"/>
        <end position="254"/>
    </location>
</feature>
<feature type="transmembrane region" description="Helical" evidence="10">
    <location>
        <begin position="147"/>
        <end position="164"/>
    </location>
</feature>
<dbReference type="PANTHER" id="PTHR11157">
    <property type="entry name" value="FATTY ACID ACYL TRANSFERASE-RELATED"/>
    <property type="match status" value="1"/>
</dbReference>
<sequence>MALIIRNALDIYYKINNVYDDVRVRDMLLLSNPFKPVTLLAVYLYFVLNWGPKYMEKRKPMKLDNIIKCYNLLQVAVCSYITIKGFYHTFGQGYSLICEPVDYSLNYHPVQLTKVAHYYFLTKVVDLFDTVFFVLKKKQSHVSFLHVYHHAGMVMLAWIGLKYVSGGHSAFMGVLNSFVHVIMYFYYYLTSVDNKYKQSFWKKYITQLQMIQFGLMALHWFTLIIAPDCGYPKWFSFFMLPQNFFIFILFYDFYRKTYFKKTEVNNKLDCNHNAAVEDSRNISEVPLTKHAETGSN</sequence>
<dbReference type="GO" id="GO:0034626">
    <property type="term" value="P:fatty acid elongation, polyunsaturated fatty acid"/>
    <property type="evidence" value="ECO:0007669"/>
    <property type="project" value="TreeGrafter"/>
</dbReference>
<keyword evidence="3 10" id="KW-0808">Transferase</keyword>
<comment type="catalytic activity">
    <reaction evidence="10">
        <text>a very-long-chain acyl-CoA + malonyl-CoA + H(+) = a very-long-chain 3-oxoacyl-CoA + CO2 + CoA</text>
        <dbReference type="Rhea" id="RHEA:32727"/>
        <dbReference type="ChEBI" id="CHEBI:15378"/>
        <dbReference type="ChEBI" id="CHEBI:16526"/>
        <dbReference type="ChEBI" id="CHEBI:57287"/>
        <dbReference type="ChEBI" id="CHEBI:57384"/>
        <dbReference type="ChEBI" id="CHEBI:90725"/>
        <dbReference type="ChEBI" id="CHEBI:90736"/>
        <dbReference type="EC" id="2.3.1.199"/>
    </reaction>
</comment>
<protein>
    <recommendedName>
        <fullName evidence="10">Elongation of very long chain fatty acids protein</fullName>
        <ecNumber evidence="10">2.3.1.199</ecNumber>
    </recommendedName>
    <alternativeName>
        <fullName evidence="10">Very-long-chain 3-oxoacyl-CoA synthase</fullName>
    </alternativeName>
</protein>
<dbReference type="Pfam" id="PF01151">
    <property type="entry name" value="ELO"/>
    <property type="match status" value="1"/>
</dbReference>
<evidence type="ECO:0000313" key="11">
    <source>
        <dbReference type="EMBL" id="CRK86866.1"/>
    </source>
</evidence>
<gene>
    <name evidence="11" type="ORF">CLUMA_CG000692</name>
</gene>
<dbReference type="EC" id="2.3.1.199" evidence="10"/>
<evidence type="ECO:0000256" key="8">
    <source>
        <dbReference type="ARBA" id="ARBA00023136"/>
    </source>
</evidence>
<keyword evidence="7 10" id="KW-0443">Lipid metabolism</keyword>
<feature type="transmembrane region" description="Helical" evidence="10">
    <location>
        <begin position="27"/>
        <end position="48"/>
    </location>
</feature>
<evidence type="ECO:0000256" key="2">
    <source>
        <dbReference type="ARBA" id="ARBA00022516"/>
    </source>
</evidence>
<dbReference type="PANTHER" id="PTHR11157:SF21">
    <property type="entry name" value="ELONGATION OF VERY LONG CHAIN FATTY ACIDS PROTEIN"/>
    <property type="match status" value="1"/>
</dbReference>
<dbReference type="GO" id="GO:0009922">
    <property type="term" value="F:fatty acid elongase activity"/>
    <property type="evidence" value="ECO:0007669"/>
    <property type="project" value="UniProtKB-EC"/>
</dbReference>
<evidence type="ECO:0000256" key="3">
    <source>
        <dbReference type="ARBA" id="ARBA00022679"/>
    </source>
</evidence>
<feature type="transmembrane region" description="Helical" evidence="10">
    <location>
        <begin position="116"/>
        <end position="135"/>
    </location>
</feature>
<evidence type="ECO:0000256" key="10">
    <source>
        <dbReference type="RuleBase" id="RU361115"/>
    </source>
</evidence>
<keyword evidence="6 10" id="KW-1133">Transmembrane helix</keyword>
<keyword evidence="4 10" id="KW-0812">Transmembrane</keyword>
<evidence type="ECO:0000256" key="9">
    <source>
        <dbReference type="ARBA" id="ARBA00023160"/>
    </source>
</evidence>
<dbReference type="GO" id="GO:0030148">
    <property type="term" value="P:sphingolipid biosynthetic process"/>
    <property type="evidence" value="ECO:0007669"/>
    <property type="project" value="TreeGrafter"/>
</dbReference>
<keyword evidence="9 10" id="KW-0275">Fatty acid biosynthesis</keyword>
<keyword evidence="8 10" id="KW-0472">Membrane</keyword>
<dbReference type="GO" id="GO:0005789">
    <property type="term" value="C:endoplasmic reticulum membrane"/>
    <property type="evidence" value="ECO:0007669"/>
    <property type="project" value="TreeGrafter"/>
</dbReference>
<comment type="subcellular location">
    <subcellularLocation>
        <location evidence="1">Membrane</location>
        <topology evidence="1">Multi-pass membrane protein</topology>
    </subcellularLocation>
</comment>
<dbReference type="GO" id="GO:0019367">
    <property type="term" value="P:fatty acid elongation, saturated fatty acid"/>
    <property type="evidence" value="ECO:0007669"/>
    <property type="project" value="TreeGrafter"/>
</dbReference>
<feature type="transmembrane region" description="Helical" evidence="10">
    <location>
        <begin position="170"/>
        <end position="189"/>
    </location>
</feature>
<comment type="similarity">
    <text evidence="10">Belongs to the ELO family.</text>
</comment>
<keyword evidence="2 10" id="KW-0444">Lipid biosynthesis</keyword>
<dbReference type="InterPro" id="IPR030457">
    <property type="entry name" value="ELO_CS"/>
</dbReference>
<keyword evidence="5 10" id="KW-0276">Fatty acid metabolism</keyword>
<feature type="transmembrane region" description="Helical" evidence="10">
    <location>
        <begin position="69"/>
        <end position="87"/>
    </location>
</feature>
<dbReference type="Proteomes" id="UP000183832">
    <property type="component" value="Unassembled WGS sequence"/>
</dbReference>
<evidence type="ECO:0000256" key="6">
    <source>
        <dbReference type="ARBA" id="ARBA00022989"/>
    </source>
</evidence>
<evidence type="ECO:0000256" key="1">
    <source>
        <dbReference type="ARBA" id="ARBA00004141"/>
    </source>
</evidence>
<evidence type="ECO:0000256" key="7">
    <source>
        <dbReference type="ARBA" id="ARBA00023098"/>
    </source>
</evidence>
<evidence type="ECO:0000256" key="5">
    <source>
        <dbReference type="ARBA" id="ARBA00022832"/>
    </source>
</evidence>
<organism evidence="11 12">
    <name type="scientific">Clunio marinus</name>
    <dbReference type="NCBI Taxonomy" id="568069"/>
    <lineage>
        <taxon>Eukaryota</taxon>
        <taxon>Metazoa</taxon>
        <taxon>Ecdysozoa</taxon>
        <taxon>Arthropoda</taxon>
        <taxon>Hexapoda</taxon>
        <taxon>Insecta</taxon>
        <taxon>Pterygota</taxon>
        <taxon>Neoptera</taxon>
        <taxon>Endopterygota</taxon>
        <taxon>Diptera</taxon>
        <taxon>Nematocera</taxon>
        <taxon>Chironomoidea</taxon>
        <taxon>Chironomidae</taxon>
        <taxon>Clunio</taxon>
    </lineage>
</organism>